<protein>
    <submittedName>
        <fullName evidence="1">Uncharacterized protein</fullName>
    </submittedName>
</protein>
<proteinExistence type="predicted"/>
<evidence type="ECO:0000313" key="2">
    <source>
        <dbReference type="Proteomes" id="UP000267137"/>
    </source>
</evidence>
<gene>
    <name evidence="1" type="ORF">D8827_09260</name>
</gene>
<dbReference type="Proteomes" id="UP000267137">
    <property type="component" value="Unassembled WGS sequence"/>
</dbReference>
<accession>A0AAE8FZL7</accession>
<dbReference type="EMBL" id="RJOO01000006">
    <property type="protein sequence ID" value="RSJ21974.1"/>
    <property type="molecule type" value="Genomic_DNA"/>
</dbReference>
<organism evidence="1 2">
    <name type="scientific">Streptococcus intermedius</name>
    <dbReference type="NCBI Taxonomy" id="1338"/>
    <lineage>
        <taxon>Bacteria</taxon>
        <taxon>Bacillati</taxon>
        <taxon>Bacillota</taxon>
        <taxon>Bacilli</taxon>
        <taxon>Lactobacillales</taxon>
        <taxon>Streptococcaceae</taxon>
        <taxon>Streptococcus</taxon>
        <taxon>Streptococcus anginosus group</taxon>
    </lineage>
</organism>
<dbReference type="AlphaFoldDB" id="A0AAE8FZL7"/>
<sequence>MTKFINNINKKEIVQSDQNINITIGCPIVS</sequence>
<name>A0AAE8FZL7_STRIT</name>
<reference evidence="1 2" key="1">
    <citation type="submission" date="2018-11" db="EMBL/GenBank/DDBJ databases">
        <title>Species Designations Belie Phenotypic and Genotypic Heterogeneity in Oral Streptococci.</title>
        <authorList>
            <person name="Velsko I."/>
        </authorList>
    </citation>
    <scope>NUCLEOTIDE SEQUENCE [LARGE SCALE GENOMIC DNA]</scope>
    <source>
        <strain evidence="1 2">KLC02</strain>
    </source>
</reference>
<comment type="caution">
    <text evidence="1">The sequence shown here is derived from an EMBL/GenBank/DDBJ whole genome shotgun (WGS) entry which is preliminary data.</text>
</comment>
<evidence type="ECO:0000313" key="1">
    <source>
        <dbReference type="EMBL" id="RSJ21974.1"/>
    </source>
</evidence>